<dbReference type="EMBL" id="POTX01000021">
    <property type="protein sequence ID" value="PZF99590.1"/>
    <property type="molecule type" value="Genomic_DNA"/>
</dbReference>
<organism evidence="1 2">
    <name type="scientific">Micromonospora endophytica</name>
    <dbReference type="NCBI Taxonomy" id="515350"/>
    <lineage>
        <taxon>Bacteria</taxon>
        <taxon>Bacillati</taxon>
        <taxon>Actinomycetota</taxon>
        <taxon>Actinomycetes</taxon>
        <taxon>Micromonosporales</taxon>
        <taxon>Micromonosporaceae</taxon>
        <taxon>Micromonospora</taxon>
    </lineage>
</organism>
<proteinExistence type="predicted"/>
<accession>A0A2W2CNU8</accession>
<dbReference type="Proteomes" id="UP000248627">
    <property type="component" value="Unassembled WGS sequence"/>
</dbReference>
<dbReference type="Gene3D" id="3.40.50.300">
    <property type="entry name" value="P-loop containing nucleotide triphosphate hydrolases"/>
    <property type="match status" value="1"/>
</dbReference>
<gene>
    <name evidence="1" type="ORF">C1I93_05235</name>
</gene>
<dbReference type="InterPro" id="IPR027417">
    <property type="entry name" value="P-loop_NTPase"/>
</dbReference>
<evidence type="ECO:0000313" key="2">
    <source>
        <dbReference type="Proteomes" id="UP000248627"/>
    </source>
</evidence>
<dbReference type="SUPFAM" id="SSF52540">
    <property type="entry name" value="P-loop containing nucleoside triphosphate hydrolases"/>
    <property type="match status" value="1"/>
</dbReference>
<reference evidence="1 2" key="1">
    <citation type="submission" date="2018-01" db="EMBL/GenBank/DDBJ databases">
        <title>Draft genome sequence of Jishengella endophytica.</title>
        <authorList>
            <person name="Sahin N."/>
            <person name="Ay H."/>
            <person name="Saygin H."/>
        </authorList>
    </citation>
    <scope>NUCLEOTIDE SEQUENCE [LARGE SCALE GENOMIC DNA]</scope>
    <source>
        <strain evidence="1 2">DSM 45430</strain>
    </source>
</reference>
<keyword evidence="2" id="KW-1185">Reference proteome</keyword>
<sequence>MLIMDEPSSVLHPRAEDALFQAIRDRRGLGITILITHRLANVRHLRKTRQGTSVRVPAPTPTYQPHGTDYRCPMASTQRQMRRTAGPAGC</sequence>
<dbReference type="AlphaFoldDB" id="A0A2W2CNU8"/>
<comment type="caution">
    <text evidence="1">The sequence shown here is derived from an EMBL/GenBank/DDBJ whole genome shotgun (WGS) entry which is preliminary data.</text>
</comment>
<name>A0A2W2CNU8_9ACTN</name>
<evidence type="ECO:0000313" key="1">
    <source>
        <dbReference type="EMBL" id="PZF99590.1"/>
    </source>
</evidence>
<protein>
    <submittedName>
        <fullName evidence="1">Uncharacterized protein</fullName>
    </submittedName>
</protein>